<name>A0A8D8MMG0_CULPI</name>
<evidence type="ECO:0000313" key="1">
    <source>
        <dbReference type="EMBL" id="CAG6533125.1"/>
    </source>
</evidence>
<dbReference type="EMBL" id="HBUE01314543">
    <property type="protein sequence ID" value="CAG6585004.1"/>
    <property type="molecule type" value="Transcribed_RNA"/>
</dbReference>
<dbReference type="AlphaFoldDB" id="A0A8D8MMG0"/>
<organism evidence="1">
    <name type="scientific">Culex pipiens</name>
    <name type="common">House mosquito</name>
    <dbReference type="NCBI Taxonomy" id="7175"/>
    <lineage>
        <taxon>Eukaryota</taxon>
        <taxon>Metazoa</taxon>
        <taxon>Ecdysozoa</taxon>
        <taxon>Arthropoda</taxon>
        <taxon>Hexapoda</taxon>
        <taxon>Insecta</taxon>
        <taxon>Pterygota</taxon>
        <taxon>Neoptera</taxon>
        <taxon>Endopterygota</taxon>
        <taxon>Diptera</taxon>
        <taxon>Nematocera</taxon>
        <taxon>Culicoidea</taxon>
        <taxon>Culicidae</taxon>
        <taxon>Culicinae</taxon>
        <taxon>Culicini</taxon>
        <taxon>Culex</taxon>
        <taxon>Culex</taxon>
    </lineage>
</organism>
<dbReference type="EMBL" id="HBUE01208208">
    <property type="protein sequence ID" value="CAG6533125.1"/>
    <property type="molecule type" value="Transcribed_RNA"/>
</dbReference>
<accession>A0A8D8MMG0</accession>
<sequence>MVRNVQHFIRVRTGQAFLRVDQLVPASCPSGSPRRPSRAVLSAVHIPGAVGGTELYLGKPSSWYLAGLAWRRFFGDCCDALDGPRCPRNLSCLWPCDHLLS</sequence>
<proteinExistence type="predicted"/>
<protein>
    <submittedName>
        <fullName evidence="1">(northern house mosquito) hypothetical protein</fullName>
    </submittedName>
</protein>
<reference evidence="1" key="1">
    <citation type="submission" date="2021-05" db="EMBL/GenBank/DDBJ databases">
        <authorList>
            <person name="Alioto T."/>
            <person name="Alioto T."/>
            <person name="Gomez Garrido J."/>
        </authorList>
    </citation>
    <scope>NUCLEOTIDE SEQUENCE</scope>
</reference>